<organism evidence="2 3">
    <name type="scientific">Kitasatospora viridis</name>
    <dbReference type="NCBI Taxonomy" id="281105"/>
    <lineage>
        <taxon>Bacteria</taxon>
        <taxon>Bacillati</taxon>
        <taxon>Actinomycetota</taxon>
        <taxon>Actinomycetes</taxon>
        <taxon>Kitasatosporales</taxon>
        <taxon>Streptomycetaceae</taxon>
        <taxon>Kitasatospora</taxon>
    </lineage>
</organism>
<evidence type="ECO:0000256" key="1">
    <source>
        <dbReference type="SAM" id="MobiDB-lite"/>
    </source>
</evidence>
<evidence type="ECO:0000313" key="2">
    <source>
        <dbReference type="EMBL" id="TWF99142.1"/>
    </source>
</evidence>
<evidence type="ECO:0008006" key="4">
    <source>
        <dbReference type="Google" id="ProtNLM"/>
    </source>
</evidence>
<accession>A0A561UID9</accession>
<feature type="compositionally biased region" description="Polar residues" evidence="1">
    <location>
        <begin position="1"/>
        <end position="11"/>
    </location>
</feature>
<protein>
    <recommendedName>
        <fullName evidence="4">Permuted papain-like amidase YaeF/Yiix C92 family enzyme</fullName>
    </recommendedName>
</protein>
<dbReference type="SUPFAM" id="SSF54001">
    <property type="entry name" value="Cysteine proteinases"/>
    <property type="match status" value="1"/>
</dbReference>
<reference evidence="2 3" key="1">
    <citation type="submission" date="2019-06" db="EMBL/GenBank/DDBJ databases">
        <title>Sequencing the genomes of 1000 actinobacteria strains.</title>
        <authorList>
            <person name="Klenk H.-P."/>
        </authorList>
    </citation>
    <scope>NUCLEOTIDE SEQUENCE [LARGE SCALE GENOMIC DNA]</scope>
    <source>
        <strain evidence="2 3">DSM 44826</strain>
    </source>
</reference>
<keyword evidence="3" id="KW-1185">Reference proteome</keyword>
<comment type="caution">
    <text evidence="2">The sequence shown here is derived from an EMBL/GenBank/DDBJ whole genome shotgun (WGS) entry which is preliminary data.</text>
</comment>
<dbReference type="AlphaFoldDB" id="A0A561UID9"/>
<dbReference type="Proteomes" id="UP000317940">
    <property type="component" value="Unassembled WGS sequence"/>
</dbReference>
<dbReference type="EMBL" id="VIWT01000001">
    <property type="protein sequence ID" value="TWF99142.1"/>
    <property type="molecule type" value="Genomic_DNA"/>
</dbReference>
<dbReference type="InterPro" id="IPR038765">
    <property type="entry name" value="Papain-like_cys_pep_sf"/>
</dbReference>
<evidence type="ECO:0000313" key="3">
    <source>
        <dbReference type="Proteomes" id="UP000317940"/>
    </source>
</evidence>
<feature type="region of interest" description="Disordered" evidence="1">
    <location>
        <begin position="1"/>
        <end position="48"/>
    </location>
</feature>
<proteinExistence type="predicted"/>
<feature type="compositionally biased region" description="Low complexity" evidence="1">
    <location>
        <begin position="12"/>
        <end position="48"/>
    </location>
</feature>
<dbReference type="Gene3D" id="3.90.1720.10">
    <property type="entry name" value="endopeptidase domain like (from Nostoc punctiforme)"/>
    <property type="match status" value="1"/>
</dbReference>
<gene>
    <name evidence="2" type="ORF">FHX73_112981</name>
</gene>
<sequence length="226" mass="23999">MSDPSENPEPTSSHSAAPGAPAAAAPVLPAQSAGPDSAGATAAATAVTSESQIADAADDDSAAPKLGDFAVVRMSGTTGRLIRLGQWLNGDGFADYEHAFVLITEDALIEAEPGGAKQSPLADYQGRPMRWSTGHFQLTDDQRAAIVDAARRRIGVPYSFLDYFALAAHRFRLPGSGLLKRYVADTRHMICSQLVDQCYHDAGIQLFTDGRWPGYVTPADLARLLN</sequence>
<name>A0A561UID9_9ACTN</name>